<feature type="non-terminal residue" evidence="1">
    <location>
        <position position="1"/>
    </location>
</feature>
<gene>
    <name evidence="1" type="ORF">CR513_49467</name>
</gene>
<keyword evidence="2" id="KW-1185">Reference proteome</keyword>
<dbReference type="AlphaFoldDB" id="A0A371EYZ2"/>
<reference evidence="1" key="1">
    <citation type="submission" date="2018-05" db="EMBL/GenBank/DDBJ databases">
        <title>Draft genome of Mucuna pruriens seed.</title>
        <authorList>
            <person name="Nnadi N.E."/>
            <person name="Vos R."/>
            <person name="Hasami M.H."/>
            <person name="Devisetty U.K."/>
            <person name="Aguiy J.C."/>
        </authorList>
    </citation>
    <scope>NUCLEOTIDE SEQUENCE [LARGE SCALE GENOMIC DNA]</scope>
    <source>
        <strain evidence="1">JCA_2017</strain>
    </source>
</reference>
<evidence type="ECO:0000313" key="2">
    <source>
        <dbReference type="Proteomes" id="UP000257109"/>
    </source>
</evidence>
<dbReference type="Proteomes" id="UP000257109">
    <property type="component" value="Unassembled WGS sequence"/>
</dbReference>
<proteinExistence type="predicted"/>
<accession>A0A371EYZ2</accession>
<organism evidence="1 2">
    <name type="scientific">Mucuna pruriens</name>
    <name type="common">Velvet bean</name>
    <name type="synonym">Dolichos pruriens</name>
    <dbReference type="NCBI Taxonomy" id="157652"/>
    <lineage>
        <taxon>Eukaryota</taxon>
        <taxon>Viridiplantae</taxon>
        <taxon>Streptophyta</taxon>
        <taxon>Embryophyta</taxon>
        <taxon>Tracheophyta</taxon>
        <taxon>Spermatophyta</taxon>
        <taxon>Magnoliopsida</taxon>
        <taxon>eudicotyledons</taxon>
        <taxon>Gunneridae</taxon>
        <taxon>Pentapetalae</taxon>
        <taxon>rosids</taxon>
        <taxon>fabids</taxon>
        <taxon>Fabales</taxon>
        <taxon>Fabaceae</taxon>
        <taxon>Papilionoideae</taxon>
        <taxon>50 kb inversion clade</taxon>
        <taxon>NPAAA clade</taxon>
        <taxon>indigoferoid/millettioid clade</taxon>
        <taxon>Phaseoleae</taxon>
        <taxon>Mucuna</taxon>
    </lineage>
</organism>
<protein>
    <submittedName>
        <fullName evidence="1">Uncharacterized protein</fullName>
    </submittedName>
</protein>
<dbReference type="EMBL" id="QJKJ01011420">
    <property type="protein sequence ID" value="RDX71229.1"/>
    <property type="molecule type" value="Genomic_DNA"/>
</dbReference>
<name>A0A371EYZ2_MUCPR</name>
<comment type="caution">
    <text evidence="1">The sequence shown here is derived from an EMBL/GenBank/DDBJ whole genome shotgun (WGS) entry which is preliminary data.</text>
</comment>
<sequence length="78" mass="8690">MQKFRTRGTIAPRMVNEFGTIDNLRLENQLTELISLVTRNIVVSGSSNPISCFDNSSSITNNSDSIEYSSTNNFAELE</sequence>
<evidence type="ECO:0000313" key="1">
    <source>
        <dbReference type="EMBL" id="RDX71229.1"/>
    </source>
</evidence>